<keyword evidence="1" id="KW-0863">Zinc-finger</keyword>
<dbReference type="RefSeq" id="WP_375732613.1">
    <property type="nucleotide sequence ID" value="NZ_JBCGDC010000001.1"/>
</dbReference>
<feature type="domain" description="SWIM-type" evidence="3">
    <location>
        <begin position="64"/>
        <end position="97"/>
    </location>
</feature>
<evidence type="ECO:0000313" key="5">
    <source>
        <dbReference type="Proteomes" id="UP001582793"/>
    </source>
</evidence>
<gene>
    <name evidence="4" type="ORF">AAFH96_00605</name>
</gene>
<feature type="compositionally biased region" description="Low complexity" evidence="2">
    <location>
        <begin position="127"/>
        <end position="141"/>
    </location>
</feature>
<organism evidence="4 5">
    <name type="scientific">Polymorphospora lycopeni</name>
    <dbReference type="NCBI Taxonomy" id="3140240"/>
    <lineage>
        <taxon>Bacteria</taxon>
        <taxon>Bacillati</taxon>
        <taxon>Actinomycetota</taxon>
        <taxon>Actinomycetes</taxon>
        <taxon>Micromonosporales</taxon>
        <taxon>Micromonosporaceae</taxon>
        <taxon>Polymorphospora</taxon>
    </lineage>
</organism>
<evidence type="ECO:0000256" key="2">
    <source>
        <dbReference type="SAM" id="MobiDB-lite"/>
    </source>
</evidence>
<dbReference type="InterPro" id="IPR007527">
    <property type="entry name" value="Znf_SWIM"/>
</dbReference>
<evidence type="ECO:0000313" key="4">
    <source>
        <dbReference type="EMBL" id="MFB6391605.1"/>
    </source>
</evidence>
<sequence length="444" mass="46920">MSEVVTDSRWSTEQVLALAPDASSQKAGRGLATLQKWHDIGHDGGGEQPGGVWGLCKGSGSKPYQTCVDLAEPAYRCSCPSRKFPCKHALALLLLWADGKLAAGEPPEWVREWRDSRAARVERAKTRQANAGPADPAAAARTAKRRADRVTAGLDELDTWLADQVRAGLAGAGQHGYKHWDSMAARLVDAQASTAASTVKRLAGFAVGQPADALLTELALLRMLVAGHRRLDDLPPGLAATVRQHVGYPTSTEEVLATPATRDKWLVLGRQDEAADKLTVRRVWLRGRQTARPALVLAFAAPGQALNADLVPGTVIDADVCFYPGGAPLRALVSQQHGVTAGSGTGDVSGSTVAAALDDHAAALAADPWLDRWPVLLDDVVVAVADGRWHVIDAAGDALPLQSSVEPWVLVAVAGGRPVRVAAVWTPTGLQLMTAWLDGKMVAL</sequence>
<reference evidence="4 5" key="1">
    <citation type="submission" date="2024-04" db="EMBL/GenBank/DDBJ databases">
        <title>Polymorphospora sp. isolated from Baiyangdian Lake in Xiong'an New Area.</title>
        <authorList>
            <person name="Zhang X."/>
            <person name="Liu J."/>
        </authorList>
    </citation>
    <scope>NUCLEOTIDE SEQUENCE [LARGE SCALE GENOMIC DNA]</scope>
    <source>
        <strain evidence="4 5">2-325</strain>
    </source>
</reference>
<evidence type="ECO:0000259" key="3">
    <source>
        <dbReference type="PROSITE" id="PS50966"/>
    </source>
</evidence>
<dbReference type="Pfam" id="PF04434">
    <property type="entry name" value="SWIM"/>
    <property type="match status" value="1"/>
</dbReference>
<feature type="region of interest" description="Disordered" evidence="2">
    <location>
        <begin position="124"/>
        <end position="144"/>
    </location>
</feature>
<keyword evidence="1" id="KW-0862">Zinc</keyword>
<name>A0ABV5CI69_9ACTN</name>
<accession>A0ABV5CI69</accession>
<protein>
    <submittedName>
        <fullName evidence="4">SWIM zinc finger family protein</fullName>
    </submittedName>
</protein>
<comment type="caution">
    <text evidence="4">The sequence shown here is derived from an EMBL/GenBank/DDBJ whole genome shotgun (WGS) entry which is preliminary data.</text>
</comment>
<evidence type="ECO:0000256" key="1">
    <source>
        <dbReference type="PROSITE-ProRule" id="PRU00325"/>
    </source>
</evidence>
<dbReference type="Proteomes" id="UP001582793">
    <property type="component" value="Unassembled WGS sequence"/>
</dbReference>
<keyword evidence="5" id="KW-1185">Reference proteome</keyword>
<dbReference type="PROSITE" id="PS50966">
    <property type="entry name" value="ZF_SWIM"/>
    <property type="match status" value="1"/>
</dbReference>
<keyword evidence="1" id="KW-0479">Metal-binding</keyword>
<proteinExistence type="predicted"/>
<dbReference type="EMBL" id="JBCGDC010000001">
    <property type="protein sequence ID" value="MFB6391605.1"/>
    <property type="molecule type" value="Genomic_DNA"/>
</dbReference>